<evidence type="ECO:0000313" key="3">
    <source>
        <dbReference type="EMBL" id="MEX0385441.1"/>
    </source>
</evidence>
<comment type="caution">
    <text evidence="3">The sequence shown here is derived from an EMBL/GenBank/DDBJ whole genome shotgun (WGS) entry which is preliminary data.</text>
</comment>
<evidence type="ECO:0000256" key="2">
    <source>
        <dbReference type="HAMAP-Rule" id="MF_00659"/>
    </source>
</evidence>
<gene>
    <name evidence="3" type="ORF">V6X64_00330</name>
</gene>
<evidence type="ECO:0000313" key="4">
    <source>
        <dbReference type="Proteomes" id="UP001556653"/>
    </source>
</evidence>
<keyword evidence="4" id="KW-1185">Reference proteome</keyword>
<evidence type="ECO:0000256" key="1">
    <source>
        <dbReference type="ARBA" id="ARBA00008460"/>
    </source>
</evidence>
<comment type="similarity">
    <text evidence="1 2">Belongs to the UPF0250 family.</text>
</comment>
<reference evidence="3 4" key="1">
    <citation type="submission" date="2024-02" db="EMBL/GenBank/DDBJ databases">
        <title>New especies of Spiribacter isolated from saline water.</title>
        <authorList>
            <person name="Leon M.J."/>
            <person name="De La Haba R."/>
            <person name="Sanchez-Porro C."/>
            <person name="Ventosa A."/>
        </authorList>
    </citation>
    <scope>NUCLEOTIDE SEQUENCE [LARGE SCALE GENOMIC DNA]</scope>
    <source>
        <strain evidence="4">ag22IC4-227</strain>
    </source>
</reference>
<dbReference type="RefSeq" id="WP_367965926.1">
    <property type="nucleotide sequence ID" value="NZ_JBAKFI010000003.1"/>
</dbReference>
<dbReference type="Proteomes" id="UP001556653">
    <property type="component" value="Unassembled WGS sequence"/>
</dbReference>
<organism evidence="3 4">
    <name type="scientific">Spiribacter onubensis</name>
    <dbReference type="NCBI Taxonomy" id="3122420"/>
    <lineage>
        <taxon>Bacteria</taxon>
        <taxon>Pseudomonadati</taxon>
        <taxon>Pseudomonadota</taxon>
        <taxon>Gammaproteobacteria</taxon>
        <taxon>Chromatiales</taxon>
        <taxon>Ectothiorhodospiraceae</taxon>
        <taxon>Spiribacter</taxon>
    </lineage>
</organism>
<dbReference type="Gene3D" id="3.30.70.260">
    <property type="match status" value="1"/>
</dbReference>
<accession>A0ABV3S5P7</accession>
<dbReference type="Pfam" id="PF04359">
    <property type="entry name" value="DUF493"/>
    <property type="match status" value="1"/>
</dbReference>
<dbReference type="InterPro" id="IPR007454">
    <property type="entry name" value="UPF0250_YbeD-like"/>
</dbReference>
<dbReference type="InterPro" id="IPR027471">
    <property type="entry name" value="YbeD-like_sf"/>
</dbReference>
<name>A0ABV3S5P7_9GAMM</name>
<dbReference type="PANTHER" id="PTHR38036:SF1">
    <property type="entry name" value="UPF0250 PROTEIN YBED"/>
    <property type="match status" value="1"/>
</dbReference>
<protein>
    <recommendedName>
        <fullName evidence="2">UPF0250 protein V6X64_00330</fullName>
    </recommendedName>
</protein>
<dbReference type="PANTHER" id="PTHR38036">
    <property type="entry name" value="UPF0250 PROTEIN YBED"/>
    <property type="match status" value="1"/>
</dbReference>
<proteinExistence type="inferred from homology"/>
<sequence length="91" mass="9794">MDELNERPEGLTFPCEFPVKAMGPVDSGLPEAVRHIVAQHAPDVSEESLYTAHSSGGRFMSVTVTITARSRAQLDAIYADLQAHDGVLATL</sequence>
<dbReference type="EMBL" id="JBAKFJ010000001">
    <property type="protein sequence ID" value="MEX0385441.1"/>
    <property type="molecule type" value="Genomic_DNA"/>
</dbReference>
<dbReference type="SUPFAM" id="SSF117991">
    <property type="entry name" value="YbeD/HP0495-like"/>
    <property type="match status" value="1"/>
</dbReference>
<dbReference type="HAMAP" id="MF_00659">
    <property type="entry name" value="UPF0250"/>
    <property type="match status" value="1"/>
</dbReference>